<reference evidence="1 2" key="1">
    <citation type="submission" date="2024-03" db="EMBL/GenBank/DDBJ databases">
        <title>The Acrasis kona genome and developmental transcriptomes reveal deep origins of eukaryotic multicellular pathways.</title>
        <authorList>
            <person name="Sheikh S."/>
            <person name="Fu C.-J."/>
            <person name="Brown M.W."/>
            <person name="Baldauf S.L."/>
        </authorList>
    </citation>
    <scope>NUCLEOTIDE SEQUENCE [LARGE SCALE GENOMIC DNA]</scope>
    <source>
        <strain evidence="1 2">ATCC MYA-3509</strain>
    </source>
</reference>
<proteinExistence type="predicted"/>
<organism evidence="1 2">
    <name type="scientific">Acrasis kona</name>
    <dbReference type="NCBI Taxonomy" id="1008807"/>
    <lineage>
        <taxon>Eukaryota</taxon>
        <taxon>Discoba</taxon>
        <taxon>Heterolobosea</taxon>
        <taxon>Tetramitia</taxon>
        <taxon>Eutetramitia</taxon>
        <taxon>Acrasidae</taxon>
        <taxon>Acrasis</taxon>
    </lineage>
</organism>
<accession>A0AAW2ZDF1</accession>
<feature type="non-terminal residue" evidence="1">
    <location>
        <position position="1"/>
    </location>
</feature>
<protein>
    <submittedName>
        <fullName evidence="1">Uncharacterized protein</fullName>
    </submittedName>
</protein>
<gene>
    <name evidence="1" type="ORF">AKO1_000790</name>
</gene>
<dbReference type="Proteomes" id="UP001431209">
    <property type="component" value="Unassembled WGS sequence"/>
</dbReference>
<evidence type="ECO:0000313" key="2">
    <source>
        <dbReference type="Proteomes" id="UP001431209"/>
    </source>
</evidence>
<evidence type="ECO:0000313" key="1">
    <source>
        <dbReference type="EMBL" id="KAL0487369.1"/>
    </source>
</evidence>
<sequence length="455" mass="53717">LHKQLELAENFRLNKFTNDLIQVKSNTQQLQHEFNNDLSLLQNEMVSLNIKAKSVIECNKWRNDIPGHLRAIDNTFYTAMKDLNSAKFKSYVEVFYSRDHGKEYHLLDRAPVTFLTQPKIMTPPDGHLITNIKIIHAKYGYAQPHPNIQYTIDYCTQEQSESGHVGKEEVEQPDDLIWHEFRQRYKNRVPSIPRELTLSQTRDIIYIVYCHYQNIHGRSIGAITESKQQVMFKALEQFFVMPEIVMKTCYEFLSAVCIYKNKHFDVLEFTKWLEGKSDTALGKMLSFALTTVRRLWTQHVHDPKAPITKANIESIIRFIYNKSSEERITKFVQSFVESDLTAKANDAYYITVINKHFIIMFRDKSELWCREYENTIVSNFRSERLHLHQFVSIGNKIIPDISDHDLTVRFKECCLLRVNSSVQQLHCKRLAQILAEFMWSRVDKRVQEYLKQLYE</sequence>
<dbReference type="AlphaFoldDB" id="A0AAW2ZDF1"/>
<dbReference type="EMBL" id="JAOPGA020001336">
    <property type="protein sequence ID" value="KAL0487369.1"/>
    <property type="molecule type" value="Genomic_DNA"/>
</dbReference>
<name>A0AAW2ZDF1_9EUKA</name>
<comment type="caution">
    <text evidence="1">The sequence shown here is derived from an EMBL/GenBank/DDBJ whole genome shotgun (WGS) entry which is preliminary data.</text>
</comment>
<keyword evidence="2" id="KW-1185">Reference proteome</keyword>